<reference evidence="3" key="1">
    <citation type="submission" date="2021-03" db="EMBL/GenBank/DDBJ databases">
        <title>Revisited historic fungal species revealed as producer of novel bioactive compounds through whole genome sequencing and comparative genomics.</title>
        <authorList>
            <person name="Vignolle G.A."/>
            <person name="Hochenegger N."/>
            <person name="Mach R.L."/>
            <person name="Mach-Aigner A.R."/>
            <person name="Javad Rahimi M."/>
            <person name="Salim K.A."/>
            <person name="Chan C.M."/>
            <person name="Lim L.B.L."/>
            <person name="Cai F."/>
            <person name="Druzhinina I.S."/>
            <person name="U'Ren J.M."/>
            <person name="Derntl C."/>
        </authorList>
    </citation>
    <scope>NUCLEOTIDE SEQUENCE</scope>
    <source>
        <strain evidence="3">TUCIM 5799</strain>
    </source>
</reference>
<dbReference type="AlphaFoldDB" id="A0A9Q0AP25"/>
<sequence length="130" mass="14352">MLDTAKSVSDSIRIAEGVLATLDTKPEKMKAALDPLMLATDLADKVIRKSVPFRETHHISGQVVALSEKTDNPMDKLTYEQLKGIDARFEEDIAESFDCEESVEMRSAKGGTSKDSVLQQIRVLKQALSE</sequence>
<evidence type="ECO:0000313" key="4">
    <source>
        <dbReference type="Proteomes" id="UP000829685"/>
    </source>
</evidence>
<dbReference type="Proteomes" id="UP000829685">
    <property type="component" value="Unassembled WGS sequence"/>
</dbReference>
<evidence type="ECO:0000259" key="2">
    <source>
        <dbReference type="Pfam" id="PF14698"/>
    </source>
</evidence>
<dbReference type="Gene3D" id="1.10.40.30">
    <property type="entry name" value="Fumarase/aspartase (C-terminal domain)"/>
    <property type="match status" value="1"/>
</dbReference>
<feature type="domain" description="Argininosuccinate lyase C-terminal" evidence="2">
    <location>
        <begin position="37"/>
        <end position="104"/>
    </location>
</feature>
<dbReference type="GO" id="GO:0005829">
    <property type="term" value="C:cytosol"/>
    <property type="evidence" value="ECO:0007669"/>
    <property type="project" value="TreeGrafter"/>
</dbReference>
<dbReference type="PANTHER" id="PTHR43814">
    <property type="entry name" value="ARGININOSUCCINATE LYASE"/>
    <property type="match status" value="1"/>
</dbReference>
<dbReference type="EMBL" id="JAFIMR010000015">
    <property type="protein sequence ID" value="KAI1869527.1"/>
    <property type="molecule type" value="Genomic_DNA"/>
</dbReference>
<dbReference type="Gene3D" id="1.20.200.10">
    <property type="entry name" value="Fumarase/aspartase (Central domain)"/>
    <property type="match status" value="1"/>
</dbReference>
<gene>
    <name evidence="3" type="ORF">JX265_006617</name>
</gene>
<comment type="similarity">
    <text evidence="1">Belongs to the lyase 1 family. Argininosuccinate lyase subfamily.</text>
</comment>
<dbReference type="InterPro" id="IPR009049">
    <property type="entry name" value="Argininosuccinate_lyase"/>
</dbReference>
<keyword evidence="4" id="KW-1185">Reference proteome</keyword>
<dbReference type="FunFam" id="1.10.40.30:FF:000001">
    <property type="entry name" value="Argininosuccinate lyase"/>
    <property type="match status" value="1"/>
</dbReference>
<accession>A0A9Q0AP25</accession>
<dbReference type="OrthoDB" id="2561043at2759"/>
<protein>
    <recommendedName>
        <fullName evidence="2">Argininosuccinate lyase C-terminal domain-containing protein</fullName>
    </recommendedName>
</protein>
<dbReference type="GO" id="GO:0042450">
    <property type="term" value="P:L-arginine biosynthetic process via ornithine"/>
    <property type="evidence" value="ECO:0007669"/>
    <property type="project" value="InterPro"/>
</dbReference>
<dbReference type="GO" id="GO:0004056">
    <property type="term" value="F:argininosuccinate lyase activity"/>
    <property type="evidence" value="ECO:0007669"/>
    <property type="project" value="InterPro"/>
</dbReference>
<name>A0A9Q0AP25_9PEZI</name>
<comment type="caution">
    <text evidence="3">The sequence shown here is derived from an EMBL/GenBank/DDBJ whole genome shotgun (WGS) entry which is preliminary data.</text>
</comment>
<dbReference type="PANTHER" id="PTHR43814:SF1">
    <property type="entry name" value="ARGININOSUCCINATE LYASE"/>
    <property type="match status" value="1"/>
</dbReference>
<dbReference type="Pfam" id="PF14698">
    <property type="entry name" value="ASL_C2"/>
    <property type="match status" value="1"/>
</dbReference>
<dbReference type="InterPro" id="IPR029419">
    <property type="entry name" value="Arg_succ_lyase_C"/>
</dbReference>
<proteinExistence type="inferred from homology"/>
<evidence type="ECO:0000256" key="1">
    <source>
        <dbReference type="ARBA" id="ARBA00010755"/>
    </source>
</evidence>
<evidence type="ECO:0000313" key="3">
    <source>
        <dbReference type="EMBL" id="KAI1869527.1"/>
    </source>
</evidence>
<dbReference type="SUPFAM" id="SSF48557">
    <property type="entry name" value="L-aspartase-like"/>
    <property type="match status" value="1"/>
</dbReference>
<organism evidence="3 4">
    <name type="scientific">Neoarthrinium moseri</name>
    <dbReference type="NCBI Taxonomy" id="1658444"/>
    <lineage>
        <taxon>Eukaryota</taxon>
        <taxon>Fungi</taxon>
        <taxon>Dikarya</taxon>
        <taxon>Ascomycota</taxon>
        <taxon>Pezizomycotina</taxon>
        <taxon>Sordariomycetes</taxon>
        <taxon>Xylariomycetidae</taxon>
        <taxon>Amphisphaeriales</taxon>
        <taxon>Apiosporaceae</taxon>
        <taxon>Neoarthrinium</taxon>
    </lineage>
</organism>
<dbReference type="InterPro" id="IPR008948">
    <property type="entry name" value="L-Aspartase-like"/>
</dbReference>